<comment type="caution">
    <text evidence="1">The sequence shown here is derived from an EMBL/GenBank/DDBJ whole genome shotgun (WGS) entry which is preliminary data.</text>
</comment>
<organism evidence="1 2">
    <name type="scientific">Mycena albidolilacea</name>
    <dbReference type="NCBI Taxonomy" id="1033008"/>
    <lineage>
        <taxon>Eukaryota</taxon>
        <taxon>Fungi</taxon>
        <taxon>Dikarya</taxon>
        <taxon>Basidiomycota</taxon>
        <taxon>Agaricomycotina</taxon>
        <taxon>Agaricomycetes</taxon>
        <taxon>Agaricomycetidae</taxon>
        <taxon>Agaricales</taxon>
        <taxon>Marasmiineae</taxon>
        <taxon>Mycenaceae</taxon>
        <taxon>Mycena</taxon>
    </lineage>
</organism>
<proteinExistence type="predicted"/>
<reference evidence="1" key="1">
    <citation type="submission" date="2023-03" db="EMBL/GenBank/DDBJ databases">
        <title>Massive genome expansion in bonnet fungi (Mycena s.s.) driven by repeated elements and novel gene families across ecological guilds.</title>
        <authorList>
            <consortium name="Lawrence Berkeley National Laboratory"/>
            <person name="Harder C.B."/>
            <person name="Miyauchi S."/>
            <person name="Viragh M."/>
            <person name="Kuo A."/>
            <person name="Thoen E."/>
            <person name="Andreopoulos B."/>
            <person name="Lu D."/>
            <person name="Skrede I."/>
            <person name="Drula E."/>
            <person name="Henrissat B."/>
            <person name="Morin E."/>
            <person name="Kohler A."/>
            <person name="Barry K."/>
            <person name="LaButti K."/>
            <person name="Morin E."/>
            <person name="Salamov A."/>
            <person name="Lipzen A."/>
            <person name="Mereny Z."/>
            <person name="Hegedus B."/>
            <person name="Baldrian P."/>
            <person name="Stursova M."/>
            <person name="Weitz H."/>
            <person name="Taylor A."/>
            <person name="Grigoriev I.V."/>
            <person name="Nagy L.G."/>
            <person name="Martin F."/>
            <person name="Kauserud H."/>
        </authorList>
    </citation>
    <scope>NUCLEOTIDE SEQUENCE</scope>
    <source>
        <strain evidence="1">CBHHK002</strain>
    </source>
</reference>
<sequence length="239" mass="27247">MTPEEHQAHLALQGLQQTPDIPEDVDLPDFAQDNDVLHGHTALDISHAGELIPEDEADQDDVDLLQELREHHNQLFASRSRHQQDCRTQHNRTQIIVDVFAAQLEKMTDVYMDWSLAMVDKGLGGDYMQPEGSVEEDRHPVWVVDLFSAYYQAMPIIDANMFSTSVFVWNGLTPCSPHEPSVVVTVDKHVKAMLRRDTPNWRLKNACPTCMYKLKGEALLKLPLITTQVGNNSMKRFWC</sequence>
<accession>A0AAD7AMR3</accession>
<dbReference type="EMBL" id="JARIHO010000004">
    <property type="protein sequence ID" value="KAJ7362389.1"/>
    <property type="molecule type" value="Genomic_DNA"/>
</dbReference>
<protein>
    <submittedName>
        <fullName evidence="1">Uncharacterized protein</fullName>
    </submittedName>
</protein>
<gene>
    <name evidence="1" type="ORF">DFH08DRAFT_799427</name>
</gene>
<keyword evidence="2" id="KW-1185">Reference proteome</keyword>
<dbReference type="AlphaFoldDB" id="A0AAD7AMR3"/>
<name>A0AAD7AMR3_9AGAR</name>
<evidence type="ECO:0000313" key="2">
    <source>
        <dbReference type="Proteomes" id="UP001218218"/>
    </source>
</evidence>
<dbReference type="Proteomes" id="UP001218218">
    <property type="component" value="Unassembled WGS sequence"/>
</dbReference>
<evidence type="ECO:0000313" key="1">
    <source>
        <dbReference type="EMBL" id="KAJ7362389.1"/>
    </source>
</evidence>